<protein>
    <submittedName>
        <fullName evidence="1">Uncharacterized protein</fullName>
    </submittedName>
</protein>
<dbReference type="Proteomes" id="UP000189683">
    <property type="component" value="Plasmid pKNA01"/>
</dbReference>
<gene>
    <name evidence="1" type="ORF">B0W47_16690</name>
    <name evidence="2" type="ORF">CDI09_08960</name>
</gene>
<organism evidence="1 3">
    <name type="scientific">Komagataeibacter nataicola</name>
    <dbReference type="NCBI Taxonomy" id="265960"/>
    <lineage>
        <taxon>Bacteria</taxon>
        <taxon>Pseudomonadati</taxon>
        <taxon>Pseudomonadota</taxon>
        <taxon>Alphaproteobacteria</taxon>
        <taxon>Acetobacterales</taxon>
        <taxon>Acetobacteraceae</taxon>
        <taxon>Komagataeibacter</taxon>
    </lineage>
</organism>
<reference evidence="2 4" key="2">
    <citation type="submission" date="2017-06" db="EMBL/GenBank/DDBJ databases">
        <title>A draft genome sequence of Komagataeibacter nataicola LMG 1536.</title>
        <authorList>
            <person name="Skraban J."/>
            <person name="Cleenwerck I."/>
            <person name="Vandamme P."/>
            <person name="Trcek J."/>
        </authorList>
    </citation>
    <scope>NUCLEOTIDE SEQUENCE [LARGE SCALE GENOMIC DNA]</scope>
    <source>
        <strain evidence="2 4">LMG 1536</strain>
    </source>
</reference>
<evidence type="ECO:0000313" key="4">
    <source>
        <dbReference type="Proteomes" id="UP000247512"/>
    </source>
</evidence>
<proteinExistence type="predicted"/>
<dbReference type="KEGG" id="kna:B0W47_16690"/>
<dbReference type="AlphaFoldDB" id="A0A9N7CCK0"/>
<evidence type="ECO:0000313" key="2">
    <source>
        <dbReference type="EMBL" id="PYD66267.1"/>
    </source>
</evidence>
<dbReference type="EMBL" id="NIRT01000013">
    <property type="protein sequence ID" value="PYD66267.1"/>
    <property type="molecule type" value="Genomic_DNA"/>
</dbReference>
<dbReference type="EMBL" id="CP019876">
    <property type="protein sequence ID" value="AQU89218.1"/>
    <property type="molecule type" value="Genomic_DNA"/>
</dbReference>
<geneLocation type="plasmid" evidence="1">
    <name>pKNA01</name>
</geneLocation>
<accession>A0A9N7CCK0</accession>
<name>A0A9N7CCK0_9PROT</name>
<keyword evidence="1" id="KW-0614">Plasmid</keyword>
<reference evidence="1 3" key="1">
    <citation type="submission" date="2017-02" db="EMBL/GenBank/DDBJ databases">
        <title>zhang.</title>
        <authorList>
            <person name="Zhang H."/>
        </authorList>
    </citation>
    <scope>NUCLEOTIDE SEQUENCE [LARGE SCALE GENOMIC DNA]</scope>
    <source>
        <strain evidence="1 3">RZS01</strain>
        <plasmid evidence="1">pKNA01</plasmid>
        <plasmid evidence="3">pkna01</plasmid>
    </source>
</reference>
<keyword evidence="4" id="KW-1185">Reference proteome</keyword>
<evidence type="ECO:0000313" key="1">
    <source>
        <dbReference type="EMBL" id="AQU89218.1"/>
    </source>
</evidence>
<evidence type="ECO:0000313" key="3">
    <source>
        <dbReference type="Proteomes" id="UP000189683"/>
    </source>
</evidence>
<dbReference type="Proteomes" id="UP000247512">
    <property type="component" value="Unassembled WGS sequence"/>
</dbReference>
<geneLocation type="plasmid" evidence="3">
    <name>pkna01</name>
</geneLocation>
<sequence>MIDITEMDKHYAREFTKSGFFVNADKLVEVYIGFQEGKLIESDDIITVNVGILTDVGVIALGMSPTNGYCIGDVVNSRITWSYDFETTRLMSQFTEALISGGELV</sequence>